<evidence type="ECO:0000256" key="4">
    <source>
        <dbReference type="ARBA" id="ARBA00007008"/>
    </source>
</evidence>
<evidence type="ECO:0000256" key="16">
    <source>
        <dbReference type="RuleBase" id="RU004347"/>
    </source>
</evidence>
<dbReference type="SUPFAM" id="SSF52540">
    <property type="entry name" value="P-loop containing nucleoside triphosphate hydrolases"/>
    <property type="match status" value="1"/>
</dbReference>
<dbReference type="InterPro" id="IPR059117">
    <property type="entry name" value="APS_kinase_dom"/>
</dbReference>
<protein>
    <recommendedName>
        <fullName evidence="6 15">Adenylyl-sulfate kinase</fullName>
        <ecNumber evidence="5 15">2.7.1.25</ecNumber>
    </recommendedName>
    <alternativeName>
        <fullName evidence="13 15">APS kinase</fullName>
    </alternativeName>
    <alternativeName>
        <fullName evidence="14 15">ATP adenosine-5'-phosphosulfate 3'-phosphotransferase</fullName>
    </alternativeName>
    <alternativeName>
        <fullName evidence="12 15">Adenosine-5'-phosphosulfate kinase</fullName>
    </alternativeName>
</protein>
<evidence type="ECO:0000256" key="12">
    <source>
        <dbReference type="ARBA" id="ARBA00029724"/>
    </source>
</evidence>
<comment type="catalytic activity">
    <reaction evidence="1 15 16">
        <text>adenosine 5'-phosphosulfate + ATP = 3'-phosphoadenylyl sulfate + ADP + H(+)</text>
        <dbReference type="Rhea" id="RHEA:24152"/>
        <dbReference type="ChEBI" id="CHEBI:15378"/>
        <dbReference type="ChEBI" id="CHEBI:30616"/>
        <dbReference type="ChEBI" id="CHEBI:58243"/>
        <dbReference type="ChEBI" id="CHEBI:58339"/>
        <dbReference type="ChEBI" id="CHEBI:456216"/>
        <dbReference type="EC" id="2.7.1.25"/>
    </reaction>
</comment>
<evidence type="ECO:0000256" key="5">
    <source>
        <dbReference type="ARBA" id="ARBA00012121"/>
    </source>
</evidence>
<evidence type="ECO:0000259" key="17">
    <source>
        <dbReference type="Pfam" id="PF01583"/>
    </source>
</evidence>
<evidence type="ECO:0000256" key="9">
    <source>
        <dbReference type="ARBA" id="ARBA00022777"/>
    </source>
</evidence>
<name>A0A2A4MTW6_9GAMM</name>
<gene>
    <name evidence="15 19" type="primary">cysC</name>
    <name evidence="19" type="ORF">COC19_01190</name>
</gene>
<dbReference type="InterPro" id="IPR009001">
    <property type="entry name" value="Transl_elong_EF1A/Init_IF2_C"/>
</dbReference>
<comment type="caution">
    <text evidence="19">The sequence shown here is derived from an EMBL/GenBank/DDBJ whole genome shotgun (WGS) entry which is preliminary data.</text>
</comment>
<keyword evidence="9 15" id="KW-0418">Kinase</keyword>
<dbReference type="GO" id="GO:0004020">
    <property type="term" value="F:adenylylsulfate kinase activity"/>
    <property type="evidence" value="ECO:0007669"/>
    <property type="project" value="UniProtKB-UniRule"/>
</dbReference>
<dbReference type="Pfam" id="PF01583">
    <property type="entry name" value="APS_kinase"/>
    <property type="match status" value="1"/>
</dbReference>
<evidence type="ECO:0000256" key="15">
    <source>
        <dbReference type="HAMAP-Rule" id="MF_00065"/>
    </source>
</evidence>
<feature type="domain" description="GTP-eEF1A C-terminal" evidence="18">
    <location>
        <begin position="10"/>
        <end position="106"/>
    </location>
</feature>
<evidence type="ECO:0000259" key="18">
    <source>
        <dbReference type="Pfam" id="PF22594"/>
    </source>
</evidence>
<dbReference type="SUPFAM" id="SSF50465">
    <property type="entry name" value="EF-Tu/eEF-1alpha/eIF2-gamma C-terminal domain"/>
    <property type="match status" value="1"/>
</dbReference>
<evidence type="ECO:0000256" key="13">
    <source>
        <dbReference type="ARBA" id="ARBA00031393"/>
    </source>
</evidence>
<evidence type="ECO:0000313" key="19">
    <source>
        <dbReference type="EMBL" id="PCH63298.1"/>
    </source>
</evidence>
<comment type="function">
    <text evidence="2 15 16">Catalyzes the synthesis of activated sulfate.</text>
</comment>
<dbReference type="GO" id="GO:0000103">
    <property type="term" value="P:sulfate assimilation"/>
    <property type="evidence" value="ECO:0007669"/>
    <property type="project" value="UniProtKB-UniRule"/>
</dbReference>
<dbReference type="InterPro" id="IPR027417">
    <property type="entry name" value="P-loop_NTPase"/>
</dbReference>
<dbReference type="GO" id="GO:0005525">
    <property type="term" value="F:GTP binding"/>
    <property type="evidence" value="ECO:0007669"/>
    <property type="project" value="UniProtKB-KW"/>
</dbReference>
<dbReference type="Gene3D" id="2.40.30.10">
    <property type="entry name" value="Translation factors"/>
    <property type="match status" value="1"/>
</dbReference>
<dbReference type="HAMAP" id="MF_00065">
    <property type="entry name" value="Adenylyl_sulf_kinase"/>
    <property type="match status" value="1"/>
</dbReference>
<dbReference type="PANTHER" id="PTHR11055:SF63">
    <property type="entry name" value="ADENYLYL-SULFATE KINASE 1, CHLOROPLASTIC"/>
    <property type="match status" value="1"/>
</dbReference>
<dbReference type="Gene3D" id="3.40.50.300">
    <property type="entry name" value="P-loop containing nucleotide triphosphate hydrolases"/>
    <property type="match status" value="1"/>
</dbReference>
<dbReference type="GO" id="GO:0070814">
    <property type="term" value="P:hydrogen sulfide biosynthetic process"/>
    <property type="evidence" value="ECO:0007669"/>
    <property type="project" value="UniProtKB-UniRule"/>
</dbReference>
<dbReference type="EC" id="2.7.1.25" evidence="5 15"/>
<dbReference type="NCBIfam" id="NF003013">
    <property type="entry name" value="PRK03846.1"/>
    <property type="match status" value="1"/>
</dbReference>
<comment type="similarity">
    <text evidence="4 15 16">Belongs to the APS kinase family.</text>
</comment>
<feature type="domain" description="APS kinase" evidence="17">
    <location>
        <begin position="135"/>
        <end position="285"/>
    </location>
</feature>
<evidence type="ECO:0000256" key="11">
    <source>
        <dbReference type="ARBA" id="ARBA00023134"/>
    </source>
</evidence>
<keyword evidence="11" id="KW-0342">GTP-binding</keyword>
<feature type="active site" description="Phosphoserine intermediate" evidence="15">
    <location>
        <position position="217"/>
    </location>
</feature>
<evidence type="ECO:0000256" key="7">
    <source>
        <dbReference type="ARBA" id="ARBA00022679"/>
    </source>
</evidence>
<evidence type="ECO:0000256" key="6">
    <source>
        <dbReference type="ARBA" id="ARBA00018163"/>
    </source>
</evidence>
<dbReference type="Proteomes" id="UP000218172">
    <property type="component" value="Unassembled WGS sequence"/>
</dbReference>
<keyword evidence="8 15" id="KW-0547">Nucleotide-binding</keyword>
<evidence type="ECO:0000256" key="1">
    <source>
        <dbReference type="ARBA" id="ARBA00001823"/>
    </source>
</evidence>
<dbReference type="GO" id="GO:0005524">
    <property type="term" value="F:ATP binding"/>
    <property type="evidence" value="ECO:0007669"/>
    <property type="project" value="UniProtKB-UniRule"/>
</dbReference>
<organism evidence="19 20">
    <name type="scientific">SAR86 cluster bacterium</name>
    <dbReference type="NCBI Taxonomy" id="2030880"/>
    <lineage>
        <taxon>Bacteria</taxon>
        <taxon>Pseudomonadati</taxon>
        <taxon>Pseudomonadota</taxon>
        <taxon>Gammaproteobacteria</taxon>
        <taxon>SAR86 cluster</taxon>
    </lineage>
</organism>
<reference evidence="20" key="1">
    <citation type="submission" date="2017-08" db="EMBL/GenBank/DDBJ databases">
        <title>A dynamic microbial community with high functional redundancy inhabits the cold, oxic subseafloor aquifer.</title>
        <authorList>
            <person name="Tully B.J."/>
            <person name="Wheat C.G."/>
            <person name="Glazer B.T."/>
            <person name="Huber J.A."/>
        </authorList>
    </citation>
    <scope>NUCLEOTIDE SEQUENCE [LARGE SCALE GENOMIC DNA]</scope>
</reference>
<dbReference type="UniPathway" id="UPA00140">
    <property type="reaction ID" value="UER00205"/>
</dbReference>
<evidence type="ECO:0000313" key="20">
    <source>
        <dbReference type="Proteomes" id="UP000218172"/>
    </source>
</evidence>
<evidence type="ECO:0000256" key="14">
    <source>
        <dbReference type="ARBA" id="ARBA00031464"/>
    </source>
</evidence>
<dbReference type="InterPro" id="IPR002891">
    <property type="entry name" value="APS"/>
</dbReference>
<proteinExistence type="inferred from homology"/>
<dbReference type="InterPro" id="IPR054696">
    <property type="entry name" value="GTP-eEF1A_C"/>
</dbReference>
<dbReference type="Pfam" id="PF22594">
    <property type="entry name" value="GTP-eEF1A_C"/>
    <property type="match status" value="1"/>
</dbReference>
<evidence type="ECO:0000256" key="8">
    <source>
        <dbReference type="ARBA" id="ARBA00022741"/>
    </source>
</evidence>
<evidence type="ECO:0000256" key="2">
    <source>
        <dbReference type="ARBA" id="ARBA00002632"/>
    </source>
</evidence>
<comment type="pathway">
    <text evidence="3 15 16">Sulfur metabolism; hydrogen sulfide biosynthesis; sulfite from sulfate: step 2/3.</text>
</comment>
<dbReference type="NCBIfam" id="TIGR00455">
    <property type="entry name" value="apsK"/>
    <property type="match status" value="1"/>
</dbReference>
<evidence type="ECO:0000256" key="3">
    <source>
        <dbReference type="ARBA" id="ARBA00004806"/>
    </source>
</evidence>
<sequence>MKTLHSSDHLEVTIEWLGEQALLPGRRYDLKLGDQQVSASVSRLKYRLDGHNGQSAARTLSAGESAVCNLALSSPIKFQAFELNSSHGSFTLHHSDTGKLLGRGTIFHGLHRASNLHWQFLEVDKQARARLKRQKPCVLWFSGFSGSGKSTIANIVEKKLNQAGKHSYILDGDNIRHGLNRDLGFTDADRIENIRRVAETAKLLVDAGLIVISSFISPFKAERSMARSLFDDNEFIEVFIDSSLEQCERHDPKGLYAKARRGELKNFTGIDSVYEAPAHAEIHIQTKNQSAEQAADAILAYLKLELSQA</sequence>
<evidence type="ECO:0000256" key="10">
    <source>
        <dbReference type="ARBA" id="ARBA00022840"/>
    </source>
</evidence>
<keyword evidence="10 15" id="KW-0067">ATP-binding</keyword>
<dbReference type="EMBL" id="NVQR01000021">
    <property type="protein sequence ID" value="PCH63298.1"/>
    <property type="molecule type" value="Genomic_DNA"/>
</dbReference>
<feature type="binding site" evidence="15">
    <location>
        <begin position="143"/>
        <end position="150"/>
    </location>
    <ligand>
        <name>ATP</name>
        <dbReference type="ChEBI" id="CHEBI:30616"/>
    </ligand>
</feature>
<dbReference type="FunFam" id="3.40.50.300:FF:000212">
    <property type="entry name" value="Adenylyl-sulfate kinase"/>
    <property type="match status" value="1"/>
</dbReference>
<accession>A0A2A4MTW6</accession>
<dbReference type="AlphaFoldDB" id="A0A2A4MTW6"/>
<keyword evidence="15" id="KW-0597">Phosphoprotein</keyword>
<keyword evidence="7 15" id="KW-0808">Transferase</keyword>
<dbReference type="CDD" id="cd02027">
    <property type="entry name" value="APSK"/>
    <property type="match status" value="1"/>
</dbReference>
<dbReference type="PANTHER" id="PTHR11055">
    <property type="entry name" value="BIFUNCTIONAL 3'-PHOSPHOADENOSINE 5'-PHOSPHOSULFATE SYNTHASE"/>
    <property type="match status" value="1"/>
</dbReference>